<keyword evidence="2" id="KW-1185">Reference proteome</keyword>
<comment type="caution">
    <text evidence="1">The sequence shown here is derived from an EMBL/GenBank/DDBJ whole genome shotgun (WGS) entry which is preliminary data.</text>
</comment>
<accession>A0ABN9XI49</accession>
<organism evidence="1 2">
    <name type="scientific">Prorocentrum cordatum</name>
    <dbReference type="NCBI Taxonomy" id="2364126"/>
    <lineage>
        <taxon>Eukaryota</taxon>
        <taxon>Sar</taxon>
        <taxon>Alveolata</taxon>
        <taxon>Dinophyceae</taxon>
        <taxon>Prorocentrales</taxon>
        <taxon>Prorocentraceae</taxon>
        <taxon>Prorocentrum</taxon>
    </lineage>
</organism>
<gene>
    <name evidence="1" type="ORF">PCOR1329_LOCUS76926</name>
</gene>
<name>A0ABN9XI49_9DINO</name>
<dbReference type="EMBL" id="CAUYUJ010020604">
    <property type="protein sequence ID" value="CAK0899418.1"/>
    <property type="molecule type" value="Genomic_DNA"/>
</dbReference>
<protein>
    <submittedName>
        <fullName evidence="1">Uncharacterized protein</fullName>
    </submittedName>
</protein>
<sequence length="103" mass="11380">MTTSASGRPRRPSAQVYCANDYEAAMRAICTMACWDGLDLPSDQALQELSRSYESAKCTDMSTWWVATVTIERQPAVKARKSNKKKGCGRGRDVVRQGLLSFG</sequence>
<reference evidence="1" key="1">
    <citation type="submission" date="2023-10" db="EMBL/GenBank/DDBJ databases">
        <authorList>
            <person name="Chen Y."/>
            <person name="Shah S."/>
            <person name="Dougan E. K."/>
            <person name="Thang M."/>
            <person name="Chan C."/>
        </authorList>
    </citation>
    <scope>NUCLEOTIDE SEQUENCE [LARGE SCALE GENOMIC DNA]</scope>
</reference>
<evidence type="ECO:0000313" key="1">
    <source>
        <dbReference type="EMBL" id="CAK0899418.1"/>
    </source>
</evidence>
<evidence type="ECO:0000313" key="2">
    <source>
        <dbReference type="Proteomes" id="UP001189429"/>
    </source>
</evidence>
<dbReference type="Proteomes" id="UP001189429">
    <property type="component" value="Unassembled WGS sequence"/>
</dbReference>
<proteinExistence type="predicted"/>